<accession>A0A813HR20</accession>
<dbReference type="PANTHER" id="PTHR12537:SF13">
    <property type="entry name" value="PUMILIO HOMOLOGY DOMAIN FAMILY MEMBER 4"/>
    <property type="match status" value="1"/>
</dbReference>
<organism evidence="4 5">
    <name type="scientific">Polarella glacialis</name>
    <name type="common">Dinoflagellate</name>
    <dbReference type="NCBI Taxonomy" id="89957"/>
    <lineage>
        <taxon>Eukaryota</taxon>
        <taxon>Sar</taxon>
        <taxon>Alveolata</taxon>
        <taxon>Dinophyceae</taxon>
        <taxon>Suessiales</taxon>
        <taxon>Suessiaceae</taxon>
        <taxon>Polarella</taxon>
    </lineage>
</organism>
<dbReference type="SMART" id="SM00025">
    <property type="entry name" value="Pumilio"/>
    <property type="match status" value="2"/>
</dbReference>
<dbReference type="SUPFAM" id="SSF48371">
    <property type="entry name" value="ARM repeat"/>
    <property type="match status" value="1"/>
</dbReference>
<feature type="repeat" description="Pumilio" evidence="2">
    <location>
        <begin position="54"/>
        <end position="94"/>
    </location>
</feature>
<keyword evidence="1" id="KW-0677">Repeat</keyword>
<dbReference type="Gene3D" id="1.25.10.10">
    <property type="entry name" value="Leucine-rich Repeat Variant"/>
    <property type="match status" value="1"/>
</dbReference>
<gene>
    <name evidence="4" type="ORF">PGLA1383_LOCUS54858</name>
</gene>
<dbReference type="GO" id="GO:0010608">
    <property type="term" value="P:post-transcriptional regulation of gene expression"/>
    <property type="evidence" value="ECO:0007669"/>
    <property type="project" value="TreeGrafter"/>
</dbReference>
<evidence type="ECO:0000259" key="3">
    <source>
        <dbReference type="PROSITE" id="PS50303"/>
    </source>
</evidence>
<dbReference type="Pfam" id="PF22493">
    <property type="entry name" value="PUF_NOP9"/>
    <property type="match status" value="1"/>
</dbReference>
<sequence>DGASSKAKVIDEPLTLSEVESCDILEFITDLAKDKSRFRLLQRTLTKGPSEVAQLLLKKAGPFVTQLASDQCGNYITQKVLEAADDDFFRKSFEELRGCLLELSQDPHGTRVAQKVVEEAVRRGMVDELLE</sequence>
<dbReference type="GO" id="GO:0005737">
    <property type="term" value="C:cytoplasm"/>
    <property type="evidence" value="ECO:0007669"/>
    <property type="project" value="TreeGrafter"/>
</dbReference>
<dbReference type="InterPro" id="IPR016024">
    <property type="entry name" value="ARM-type_fold"/>
</dbReference>
<feature type="domain" description="PUM-HD" evidence="3">
    <location>
        <begin position="2"/>
        <end position="131"/>
    </location>
</feature>
<proteinExistence type="predicted"/>
<dbReference type="OrthoDB" id="668540at2759"/>
<reference evidence="4" key="1">
    <citation type="submission" date="2021-02" db="EMBL/GenBank/DDBJ databases">
        <authorList>
            <person name="Dougan E. K."/>
            <person name="Rhodes N."/>
            <person name="Thang M."/>
            <person name="Chan C."/>
        </authorList>
    </citation>
    <scope>NUCLEOTIDE SEQUENCE</scope>
</reference>
<dbReference type="PANTHER" id="PTHR12537">
    <property type="entry name" value="RNA BINDING PROTEIN PUMILIO-RELATED"/>
    <property type="match status" value="1"/>
</dbReference>
<feature type="non-terminal residue" evidence="4">
    <location>
        <position position="131"/>
    </location>
</feature>
<keyword evidence="5" id="KW-1185">Reference proteome</keyword>
<feature type="repeat" description="Pumilio" evidence="2">
    <location>
        <begin position="95"/>
        <end position="131"/>
    </location>
</feature>
<name>A0A813HR20_POLGL</name>
<dbReference type="InterPro" id="IPR001313">
    <property type="entry name" value="Pumilio_RNA-bd_rpt"/>
</dbReference>
<comment type="caution">
    <text evidence="4">The sequence shown here is derived from an EMBL/GenBank/DDBJ whole genome shotgun (WGS) entry which is preliminary data.</text>
</comment>
<evidence type="ECO:0000256" key="1">
    <source>
        <dbReference type="ARBA" id="ARBA00022737"/>
    </source>
</evidence>
<dbReference type="GO" id="GO:0003729">
    <property type="term" value="F:mRNA binding"/>
    <property type="evidence" value="ECO:0007669"/>
    <property type="project" value="TreeGrafter"/>
</dbReference>
<dbReference type="EMBL" id="CAJNNV010032399">
    <property type="protein sequence ID" value="CAE8639871.1"/>
    <property type="molecule type" value="Genomic_DNA"/>
</dbReference>
<dbReference type="PROSITE" id="PS50302">
    <property type="entry name" value="PUM"/>
    <property type="match status" value="2"/>
</dbReference>
<evidence type="ECO:0000313" key="4">
    <source>
        <dbReference type="EMBL" id="CAE8639871.1"/>
    </source>
</evidence>
<dbReference type="PROSITE" id="PS50303">
    <property type="entry name" value="PUM_HD"/>
    <property type="match status" value="1"/>
</dbReference>
<evidence type="ECO:0000256" key="2">
    <source>
        <dbReference type="PROSITE-ProRule" id="PRU00317"/>
    </source>
</evidence>
<dbReference type="AlphaFoldDB" id="A0A813HR20"/>
<dbReference type="Proteomes" id="UP000654075">
    <property type="component" value="Unassembled WGS sequence"/>
</dbReference>
<feature type="non-terminal residue" evidence="4">
    <location>
        <position position="1"/>
    </location>
</feature>
<evidence type="ECO:0000313" key="5">
    <source>
        <dbReference type="Proteomes" id="UP000654075"/>
    </source>
</evidence>
<protein>
    <recommendedName>
        <fullName evidence="3">PUM-HD domain-containing protein</fullName>
    </recommendedName>
</protein>
<dbReference type="InterPro" id="IPR011989">
    <property type="entry name" value="ARM-like"/>
</dbReference>
<dbReference type="InterPro" id="IPR033133">
    <property type="entry name" value="PUM-HD"/>
</dbReference>